<protein>
    <submittedName>
        <fullName evidence="8">Acetyltransferase (GNAT) domain-containing protein</fullName>
    </submittedName>
</protein>
<dbReference type="STRING" id="637679.GCA_001550055_00185"/>
<proteinExistence type="inferred from homology"/>
<keyword evidence="2 8" id="KW-0808">Transferase</keyword>
<evidence type="ECO:0000256" key="1">
    <source>
        <dbReference type="ARBA" id="ARBA00009943"/>
    </source>
</evidence>
<keyword evidence="9" id="KW-1185">Reference proteome</keyword>
<evidence type="ECO:0000256" key="5">
    <source>
        <dbReference type="ARBA" id="ARBA00023315"/>
    </source>
</evidence>
<dbReference type="InterPro" id="IPR003447">
    <property type="entry name" value="FEMABX"/>
</dbReference>
<name>A0A1G7EEF9_9PROT</name>
<keyword evidence="4" id="KW-0573">Peptidoglycan synthesis</keyword>
<dbReference type="EMBL" id="FNAK01000008">
    <property type="protein sequence ID" value="SDE61856.1"/>
    <property type="molecule type" value="Genomic_DNA"/>
</dbReference>
<keyword evidence="6" id="KW-0961">Cell wall biogenesis/degradation</keyword>
<gene>
    <name evidence="8" type="ORF">SAMN04488071_3407</name>
</gene>
<dbReference type="InterPro" id="IPR038740">
    <property type="entry name" value="BioF2-like_GNAT_dom"/>
</dbReference>
<evidence type="ECO:0000256" key="3">
    <source>
        <dbReference type="ARBA" id="ARBA00022960"/>
    </source>
</evidence>
<evidence type="ECO:0000256" key="6">
    <source>
        <dbReference type="ARBA" id="ARBA00023316"/>
    </source>
</evidence>
<evidence type="ECO:0000256" key="4">
    <source>
        <dbReference type="ARBA" id="ARBA00022984"/>
    </source>
</evidence>
<dbReference type="Pfam" id="PF13480">
    <property type="entry name" value="Acetyltransf_6"/>
    <property type="match status" value="1"/>
</dbReference>
<keyword evidence="3" id="KW-0133">Cell shape</keyword>
<dbReference type="PROSITE" id="PS51191">
    <property type="entry name" value="FEMABX"/>
    <property type="match status" value="1"/>
</dbReference>
<dbReference type="Proteomes" id="UP000183685">
    <property type="component" value="Unassembled WGS sequence"/>
</dbReference>
<dbReference type="InterPro" id="IPR050644">
    <property type="entry name" value="PG_Glycine_Bridge_Synth"/>
</dbReference>
<dbReference type="RefSeq" id="WP_068301405.1">
    <property type="nucleotide sequence ID" value="NZ_FNAK01000008.1"/>
</dbReference>
<dbReference type="PANTHER" id="PTHR36174">
    <property type="entry name" value="LIPID II:GLYCINE GLYCYLTRANSFERASE"/>
    <property type="match status" value="1"/>
</dbReference>
<evidence type="ECO:0000256" key="2">
    <source>
        <dbReference type="ARBA" id="ARBA00022679"/>
    </source>
</evidence>
<evidence type="ECO:0000259" key="7">
    <source>
        <dbReference type="Pfam" id="PF13480"/>
    </source>
</evidence>
<reference evidence="8 9" key="1">
    <citation type="submission" date="2016-10" db="EMBL/GenBank/DDBJ databases">
        <authorList>
            <person name="de Groot N.N."/>
        </authorList>
    </citation>
    <scope>NUCLEOTIDE SEQUENCE [LARGE SCALE GENOMIC DNA]</scope>
    <source>
        <strain evidence="8 9">CGMCC 1.9109</strain>
    </source>
</reference>
<accession>A0A1G7EEF9</accession>
<evidence type="ECO:0000313" key="9">
    <source>
        <dbReference type="Proteomes" id="UP000183685"/>
    </source>
</evidence>
<dbReference type="SUPFAM" id="SSF55729">
    <property type="entry name" value="Acyl-CoA N-acyltransferases (Nat)"/>
    <property type="match status" value="2"/>
</dbReference>
<dbReference type="GO" id="GO:0009252">
    <property type="term" value="P:peptidoglycan biosynthetic process"/>
    <property type="evidence" value="ECO:0007669"/>
    <property type="project" value="UniProtKB-KW"/>
</dbReference>
<dbReference type="GO" id="GO:0016755">
    <property type="term" value="F:aminoacyltransferase activity"/>
    <property type="evidence" value="ECO:0007669"/>
    <property type="project" value="InterPro"/>
</dbReference>
<feature type="domain" description="BioF2-like acetyltransferase" evidence="7">
    <location>
        <begin position="164"/>
        <end position="298"/>
    </location>
</feature>
<dbReference type="GO" id="GO:0008360">
    <property type="term" value="P:regulation of cell shape"/>
    <property type="evidence" value="ECO:0007669"/>
    <property type="project" value="UniProtKB-KW"/>
</dbReference>
<dbReference type="OrthoDB" id="341858at2"/>
<organism evidence="8 9">
    <name type="scientific">Kordiimonas lacus</name>
    <dbReference type="NCBI Taxonomy" id="637679"/>
    <lineage>
        <taxon>Bacteria</taxon>
        <taxon>Pseudomonadati</taxon>
        <taxon>Pseudomonadota</taxon>
        <taxon>Alphaproteobacteria</taxon>
        <taxon>Kordiimonadales</taxon>
        <taxon>Kordiimonadaceae</taxon>
        <taxon>Kordiimonas</taxon>
    </lineage>
</organism>
<evidence type="ECO:0000313" key="8">
    <source>
        <dbReference type="EMBL" id="SDE61856.1"/>
    </source>
</evidence>
<dbReference type="AlphaFoldDB" id="A0A1G7EEF9"/>
<dbReference type="PANTHER" id="PTHR36174:SF1">
    <property type="entry name" value="LIPID II:GLYCINE GLYCYLTRANSFERASE"/>
    <property type="match status" value="1"/>
</dbReference>
<dbReference type="Gene3D" id="3.40.630.30">
    <property type="match status" value="1"/>
</dbReference>
<comment type="similarity">
    <text evidence="1">Belongs to the FemABX family.</text>
</comment>
<sequence>MPLPSAADIQLAFGDIDPDLWESLSDDQPLPLQQHWAYGQTLKAIGADIQQLTLSQSGTPIAIALVGKRRFYRIIRMNSLMRGPLWLPGVTKDEQAAGLKALRKHHSPWRWNFMLFQPELADTPEDRAVLKAGGYRRVMTGYSTIWTDLGPSVDTLRASLNGKWRNQLTKAESSGKLETVIGGRKQHQYAWLTDREADQQTQRGYQAVPIGLVPIYAGIAERFAKGDDSVGVMSVTALAGRKKVAGAIFMLHGNSATYHVGWSGDEGRNLNAQNKVLWDGIVALKERGIRFLDLGGLNTADGAGIARFKLGLGTDPVTLAGTWL</sequence>
<dbReference type="GO" id="GO:0071555">
    <property type="term" value="P:cell wall organization"/>
    <property type="evidence" value="ECO:0007669"/>
    <property type="project" value="UniProtKB-KW"/>
</dbReference>
<dbReference type="InterPro" id="IPR016181">
    <property type="entry name" value="Acyl_CoA_acyltransferase"/>
</dbReference>
<keyword evidence="5" id="KW-0012">Acyltransferase</keyword>